<evidence type="ECO:0000256" key="6">
    <source>
        <dbReference type="ARBA" id="ARBA00023136"/>
    </source>
</evidence>
<keyword evidence="14" id="KW-1185">Reference proteome</keyword>
<gene>
    <name evidence="13" type="ORF">BJY24_007211</name>
</gene>
<evidence type="ECO:0000256" key="2">
    <source>
        <dbReference type="ARBA" id="ARBA00022475"/>
    </source>
</evidence>
<evidence type="ECO:0000313" key="14">
    <source>
        <dbReference type="Proteomes" id="UP000540412"/>
    </source>
</evidence>
<proteinExistence type="predicted"/>
<dbReference type="InterPro" id="IPR053877">
    <property type="entry name" value="RskA_N"/>
</dbReference>
<dbReference type="PANTHER" id="PTHR37461">
    <property type="entry name" value="ANTI-SIGMA-K FACTOR RSKA"/>
    <property type="match status" value="1"/>
</dbReference>
<evidence type="ECO:0000256" key="8">
    <source>
        <dbReference type="ARBA" id="ARBA00029829"/>
    </source>
</evidence>
<keyword evidence="3 10" id="KW-0812">Transmembrane</keyword>
<evidence type="ECO:0000313" key="13">
    <source>
        <dbReference type="EMBL" id="MBB5918299.1"/>
    </source>
</evidence>
<evidence type="ECO:0000256" key="4">
    <source>
        <dbReference type="ARBA" id="ARBA00022989"/>
    </source>
</evidence>
<feature type="transmembrane region" description="Helical" evidence="10">
    <location>
        <begin position="98"/>
        <end position="119"/>
    </location>
</feature>
<evidence type="ECO:0000259" key="12">
    <source>
        <dbReference type="Pfam" id="PF22618"/>
    </source>
</evidence>
<feature type="domain" description="Anti-sigma-K factor RskA N-terminal" evidence="12">
    <location>
        <begin position="11"/>
        <end position="57"/>
    </location>
</feature>
<evidence type="ECO:0000256" key="5">
    <source>
        <dbReference type="ARBA" id="ARBA00023015"/>
    </source>
</evidence>
<evidence type="ECO:0000256" key="3">
    <source>
        <dbReference type="ARBA" id="ARBA00022692"/>
    </source>
</evidence>
<dbReference type="InterPro" id="IPR018764">
    <property type="entry name" value="RskA_C"/>
</dbReference>
<keyword evidence="4 10" id="KW-1133">Transmembrane helix</keyword>
<organism evidence="13 14">
    <name type="scientific">Nocardia transvalensis</name>
    <dbReference type="NCBI Taxonomy" id="37333"/>
    <lineage>
        <taxon>Bacteria</taxon>
        <taxon>Bacillati</taxon>
        <taxon>Actinomycetota</taxon>
        <taxon>Actinomycetes</taxon>
        <taxon>Mycobacteriales</taxon>
        <taxon>Nocardiaceae</taxon>
        <taxon>Nocardia</taxon>
    </lineage>
</organism>
<evidence type="ECO:0000256" key="9">
    <source>
        <dbReference type="ARBA" id="ARBA00030803"/>
    </source>
</evidence>
<comment type="caution">
    <text evidence="13">The sequence shown here is derived from an EMBL/GenBank/DDBJ whole genome shotgun (WGS) entry which is preliminary data.</text>
</comment>
<evidence type="ECO:0000256" key="10">
    <source>
        <dbReference type="SAM" id="Phobius"/>
    </source>
</evidence>
<accession>A0A7W9PMC4</accession>
<evidence type="ECO:0000259" key="11">
    <source>
        <dbReference type="Pfam" id="PF10099"/>
    </source>
</evidence>
<dbReference type="GO" id="GO:0016989">
    <property type="term" value="F:sigma factor antagonist activity"/>
    <property type="evidence" value="ECO:0007669"/>
    <property type="project" value="TreeGrafter"/>
</dbReference>
<dbReference type="GO" id="GO:0006417">
    <property type="term" value="P:regulation of translation"/>
    <property type="evidence" value="ECO:0007669"/>
    <property type="project" value="TreeGrafter"/>
</dbReference>
<dbReference type="EMBL" id="JACHIT010000002">
    <property type="protein sequence ID" value="MBB5918299.1"/>
    <property type="molecule type" value="Genomic_DNA"/>
</dbReference>
<feature type="domain" description="Anti-sigma K factor RskA C-terminal" evidence="11">
    <location>
        <begin position="100"/>
        <end position="235"/>
    </location>
</feature>
<dbReference type="AlphaFoldDB" id="A0A7W9PMC4"/>
<dbReference type="PANTHER" id="PTHR37461:SF1">
    <property type="entry name" value="ANTI-SIGMA-K FACTOR RSKA"/>
    <property type="match status" value="1"/>
</dbReference>
<dbReference type="InterPro" id="IPR041916">
    <property type="entry name" value="Anti_sigma_zinc_sf"/>
</dbReference>
<dbReference type="Pfam" id="PF10099">
    <property type="entry name" value="RskA_C"/>
    <property type="match status" value="1"/>
</dbReference>
<keyword evidence="6 10" id="KW-0472">Membrane</keyword>
<keyword evidence="2" id="KW-1003">Cell membrane</keyword>
<protein>
    <recommendedName>
        <fullName evidence="9">Regulator of SigK</fullName>
    </recommendedName>
    <alternativeName>
        <fullName evidence="8">Sigma-K anti-sigma factor RskA</fullName>
    </alternativeName>
</protein>
<dbReference type="Proteomes" id="UP000540412">
    <property type="component" value="Unassembled WGS sequence"/>
</dbReference>
<comment type="subcellular location">
    <subcellularLocation>
        <location evidence="1">Cell membrane</location>
        <topology evidence="1">Single-pass membrane protein</topology>
    </subcellularLocation>
</comment>
<keyword evidence="5" id="KW-0805">Transcription regulation</keyword>
<dbReference type="GO" id="GO:0005886">
    <property type="term" value="C:plasma membrane"/>
    <property type="evidence" value="ECO:0007669"/>
    <property type="project" value="UniProtKB-SubCell"/>
</dbReference>
<dbReference type="Pfam" id="PF22618">
    <property type="entry name" value="RskA_N"/>
    <property type="match status" value="1"/>
</dbReference>
<dbReference type="RefSeq" id="WP_040750798.1">
    <property type="nucleotide sequence ID" value="NZ_JACHIT010000002.1"/>
</dbReference>
<reference evidence="13 14" key="1">
    <citation type="submission" date="2020-08" db="EMBL/GenBank/DDBJ databases">
        <title>Sequencing the genomes of 1000 actinobacteria strains.</title>
        <authorList>
            <person name="Klenk H.-P."/>
        </authorList>
    </citation>
    <scope>NUCLEOTIDE SEQUENCE [LARGE SCALE GENOMIC DNA]</scope>
    <source>
        <strain evidence="13 14">DSM 43582</strain>
    </source>
</reference>
<evidence type="ECO:0000256" key="7">
    <source>
        <dbReference type="ARBA" id="ARBA00023163"/>
    </source>
</evidence>
<sequence>MSDLDPHDDLPDLAYPYALDALTDAQRDQVERLLARADEETAAEFRATVREVRETLATMTAVDAVPAPAEVEAALQRALDARSATASVTPLRRARPRILLAAAAVLVAAIAAAIGITVYQNQTGDPSETTAQQVLDHADTRTDTVPVTGGGSVTVGISRQLDAAAVSFDAVPAAPTGRTYQMWLIPPGGQPHSAGVLETLPAGRAPLVVRLDLASTLALSVEPAGGSPAPTTDPIVAVPLD</sequence>
<keyword evidence="7" id="KW-0804">Transcription</keyword>
<evidence type="ECO:0000256" key="1">
    <source>
        <dbReference type="ARBA" id="ARBA00004162"/>
    </source>
</evidence>
<dbReference type="InterPro" id="IPR051474">
    <property type="entry name" value="Anti-sigma-K/W_factor"/>
</dbReference>
<name>A0A7W9PMC4_9NOCA</name>
<dbReference type="Gene3D" id="1.10.10.1320">
    <property type="entry name" value="Anti-sigma factor, zinc-finger domain"/>
    <property type="match status" value="1"/>
</dbReference>